<name>A0A6C0HWV7_9ZZZZ</name>
<feature type="compositionally biased region" description="Low complexity" evidence="1">
    <location>
        <begin position="188"/>
        <end position="217"/>
    </location>
</feature>
<dbReference type="EMBL" id="MN740041">
    <property type="protein sequence ID" value="QHT85258.1"/>
    <property type="molecule type" value="Genomic_DNA"/>
</dbReference>
<evidence type="ECO:0000313" key="2">
    <source>
        <dbReference type="EMBL" id="QHT85258.1"/>
    </source>
</evidence>
<dbReference type="Pfam" id="PF01391">
    <property type="entry name" value="Collagen"/>
    <property type="match status" value="1"/>
</dbReference>
<evidence type="ECO:0000256" key="1">
    <source>
        <dbReference type="SAM" id="MobiDB-lite"/>
    </source>
</evidence>
<sequence>MQEFRSTTYKTPSDYYYDFKASLGVFEGFTTPGVRYIKIINASQPTPNFIQVQQLMAYDAQGTNVALNKTASANASYNNDYLPPNAVDGTSSKLYHSANPPTPNDFWMVDLGQEYTLSKVTYTNRKDCCQERIIGCTMNLMDANQQILEQFTFTSKDAVQTFVPMITGNTGATGPPGATGPAGPSGPTGPQGATGLSGLPGPSGPTGPAGATGATGPRGKRGFYKGDNIGVYSGPNGTFAKGPNGNIVGLDSTIKIGGCSATQYGCCPDNVTAKNATGSNCTLGGCAGTQYGCCPDKVTAKNAAGNNCIIPTPVGGCSSTQYGCCPDNVTAKNATGSNCPIIGGCASTQYGCCPDNVTARNATGSNCPVPNPSPSSCATSTYGCCPDNVTARNAAGLNCIIPKVGGCASTQYGCCPDNVTARNATGSNCPVTPGPTPGPPPAPSPAPMSCAASTYGCCPDNFTVKNADGSSCAPVQAGLPAYNTSTVFLSGPTKVKSACPEPQPCPPCGRCPEPSFDCKKVPNYSSTNSEFLPVPVLSDFSQFGM</sequence>
<dbReference type="Gene3D" id="2.60.120.260">
    <property type="entry name" value="Galactose-binding domain-like"/>
    <property type="match status" value="1"/>
</dbReference>
<dbReference type="AlphaFoldDB" id="A0A6C0HWV7"/>
<dbReference type="PANTHER" id="PTHR45713">
    <property type="entry name" value="FTP DOMAIN-CONTAINING PROTEIN"/>
    <property type="match status" value="1"/>
</dbReference>
<organism evidence="2">
    <name type="scientific">viral metagenome</name>
    <dbReference type="NCBI Taxonomy" id="1070528"/>
    <lineage>
        <taxon>unclassified sequences</taxon>
        <taxon>metagenomes</taxon>
        <taxon>organismal metagenomes</taxon>
    </lineage>
</organism>
<dbReference type="PANTHER" id="PTHR45713:SF20">
    <property type="entry name" value="FUCOLECTIN TACHYLECTIN-4 PENTRAXIN-1 DOMAIN-CONTAINING PROTEIN"/>
    <property type="match status" value="1"/>
</dbReference>
<dbReference type="InterPro" id="IPR051941">
    <property type="entry name" value="BG_Antigen-Binding_Lectin"/>
</dbReference>
<dbReference type="SUPFAM" id="SSF49785">
    <property type="entry name" value="Galactose-binding domain-like"/>
    <property type="match status" value="1"/>
</dbReference>
<dbReference type="InterPro" id="IPR008979">
    <property type="entry name" value="Galactose-bd-like_sf"/>
</dbReference>
<dbReference type="InterPro" id="IPR008160">
    <property type="entry name" value="Collagen"/>
</dbReference>
<accession>A0A6C0HWV7</accession>
<feature type="compositionally biased region" description="Low complexity" evidence="1">
    <location>
        <begin position="167"/>
        <end position="182"/>
    </location>
</feature>
<proteinExistence type="predicted"/>
<protein>
    <submittedName>
        <fullName evidence="2">Uncharacterized protein</fullName>
    </submittedName>
</protein>
<dbReference type="Pfam" id="PF22633">
    <property type="entry name" value="F5_F8_type_C_2"/>
    <property type="match status" value="1"/>
</dbReference>
<feature type="region of interest" description="Disordered" evidence="1">
    <location>
        <begin position="167"/>
        <end position="220"/>
    </location>
</feature>
<reference evidence="2" key="1">
    <citation type="journal article" date="2020" name="Nature">
        <title>Giant virus diversity and host interactions through global metagenomics.</title>
        <authorList>
            <person name="Schulz F."/>
            <person name="Roux S."/>
            <person name="Paez-Espino D."/>
            <person name="Jungbluth S."/>
            <person name="Walsh D.A."/>
            <person name="Denef V.J."/>
            <person name="McMahon K.D."/>
            <person name="Konstantinidis K.T."/>
            <person name="Eloe-Fadrosh E.A."/>
            <person name="Kyrpides N.C."/>
            <person name="Woyke T."/>
        </authorList>
    </citation>
    <scope>NUCLEOTIDE SEQUENCE</scope>
    <source>
        <strain evidence="2">GVMAG-M-3300023184-17</strain>
    </source>
</reference>